<dbReference type="EMBL" id="CAFBMM010000001">
    <property type="protein sequence ID" value="CAB4894465.1"/>
    <property type="molecule type" value="Genomic_DNA"/>
</dbReference>
<reference evidence="2" key="1">
    <citation type="submission" date="2020-05" db="EMBL/GenBank/DDBJ databases">
        <authorList>
            <person name="Chiriac C."/>
            <person name="Salcher M."/>
            <person name="Ghai R."/>
            <person name="Kavagutti S V."/>
        </authorList>
    </citation>
    <scope>NUCLEOTIDE SEQUENCE</scope>
</reference>
<evidence type="ECO:0000313" key="3">
    <source>
        <dbReference type="EMBL" id="CAB4968560.1"/>
    </source>
</evidence>
<evidence type="ECO:0000313" key="4">
    <source>
        <dbReference type="EMBL" id="CAB5010929.1"/>
    </source>
</evidence>
<dbReference type="SUPFAM" id="SSF57802">
    <property type="entry name" value="Rubredoxin-like"/>
    <property type="match status" value="1"/>
</dbReference>
<dbReference type="EMBL" id="CAEZYK010000036">
    <property type="protein sequence ID" value="CAB4723058.1"/>
    <property type="molecule type" value="Genomic_DNA"/>
</dbReference>
<protein>
    <submittedName>
        <fullName evidence="2">Unannotated protein</fullName>
    </submittedName>
</protein>
<evidence type="ECO:0000313" key="2">
    <source>
        <dbReference type="EMBL" id="CAB4894465.1"/>
    </source>
</evidence>
<dbReference type="InterPro" id="IPR038094">
    <property type="entry name" value="Desulfoferrodoxin_N_sf"/>
</dbReference>
<dbReference type="Gene3D" id="2.20.28.100">
    <property type="entry name" value="Desulphoferrodoxin, N-terminal domain"/>
    <property type="match status" value="1"/>
</dbReference>
<dbReference type="EMBL" id="CAFBOF010000001">
    <property type="protein sequence ID" value="CAB4968560.1"/>
    <property type="molecule type" value="Genomic_DNA"/>
</dbReference>
<sequence>MANLMGKRYQCDECETLVLITKAGDGDLMCHGQIMQVAVTKALPSSD</sequence>
<evidence type="ECO:0000313" key="1">
    <source>
        <dbReference type="EMBL" id="CAB4723058.1"/>
    </source>
</evidence>
<proteinExistence type="predicted"/>
<organism evidence="2">
    <name type="scientific">freshwater metagenome</name>
    <dbReference type="NCBI Taxonomy" id="449393"/>
    <lineage>
        <taxon>unclassified sequences</taxon>
        <taxon>metagenomes</taxon>
        <taxon>ecological metagenomes</taxon>
    </lineage>
</organism>
<name>A0A6J7FM36_9ZZZZ</name>
<gene>
    <name evidence="1" type="ORF">UFOPK2683_00783</name>
    <name evidence="2" type="ORF">UFOPK3605_00117</name>
    <name evidence="3" type="ORF">UFOPK3897_00121</name>
    <name evidence="4" type="ORF">UFOPK4121_00038</name>
</gene>
<dbReference type="EMBL" id="CAFBPQ010000001">
    <property type="protein sequence ID" value="CAB5010929.1"/>
    <property type="molecule type" value="Genomic_DNA"/>
</dbReference>
<accession>A0A6J7FM36</accession>
<dbReference type="AlphaFoldDB" id="A0A6J7FM36"/>